<feature type="domain" description="Reverse transcriptase Ty1/copia-type" evidence="1">
    <location>
        <begin position="6"/>
        <end position="199"/>
    </location>
</feature>
<sequence length="207" mass="24635">MIQTIQSKLVAKCYSQRAGINYDKVFAPIAHLETIRLIIYLAAQNKWKIHQIDIKSAFLNRVLEEVYIQQPPRYEVKKKEDKVLKLKKAFYGLKQASRAWNNQIDKYLQVKGFIKCYYEHALYIKNMNKDVLIICLFIDNLIFTENNQMMFQELKQAMTNEFEMIDIRLMAYNLGIEFHQMKDGIFISQESYAKEMLRSSRWIIANL</sequence>
<dbReference type="OrthoDB" id="1930494at2759"/>
<organism evidence="2 3">
    <name type="scientific">Dendrobium nobile</name>
    <name type="common">Orchid</name>
    <dbReference type="NCBI Taxonomy" id="94219"/>
    <lineage>
        <taxon>Eukaryota</taxon>
        <taxon>Viridiplantae</taxon>
        <taxon>Streptophyta</taxon>
        <taxon>Embryophyta</taxon>
        <taxon>Tracheophyta</taxon>
        <taxon>Spermatophyta</taxon>
        <taxon>Magnoliopsida</taxon>
        <taxon>Liliopsida</taxon>
        <taxon>Asparagales</taxon>
        <taxon>Orchidaceae</taxon>
        <taxon>Epidendroideae</taxon>
        <taxon>Malaxideae</taxon>
        <taxon>Dendrobiinae</taxon>
        <taxon>Dendrobium</taxon>
    </lineage>
</organism>
<dbReference type="InterPro" id="IPR043502">
    <property type="entry name" value="DNA/RNA_pol_sf"/>
</dbReference>
<reference evidence="2" key="1">
    <citation type="journal article" date="2022" name="Front. Genet.">
        <title>Chromosome-Scale Assembly of the Dendrobium nobile Genome Provides Insights Into the Molecular Mechanism of the Biosynthesis of the Medicinal Active Ingredient of Dendrobium.</title>
        <authorList>
            <person name="Xu Q."/>
            <person name="Niu S.-C."/>
            <person name="Li K.-L."/>
            <person name="Zheng P.-J."/>
            <person name="Zhang X.-J."/>
            <person name="Jia Y."/>
            <person name="Liu Y."/>
            <person name="Niu Y.-X."/>
            <person name="Yu L.-H."/>
            <person name="Chen D.-F."/>
            <person name="Zhang G.-Q."/>
        </authorList>
    </citation>
    <scope>NUCLEOTIDE SEQUENCE</scope>
    <source>
        <tissue evidence="2">Leaf</tissue>
    </source>
</reference>
<dbReference type="EMBL" id="JAGYWB010000004">
    <property type="protein sequence ID" value="KAI0524425.1"/>
    <property type="molecule type" value="Genomic_DNA"/>
</dbReference>
<evidence type="ECO:0000259" key="1">
    <source>
        <dbReference type="Pfam" id="PF07727"/>
    </source>
</evidence>
<dbReference type="Pfam" id="PF07727">
    <property type="entry name" value="RVT_2"/>
    <property type="match status" value="1"/>
</dbReference>
<name>A0A8T3C3J6_DENNO</name>
<dbReference type="Proteomes" id="UP000829196">
    <property type="component" value="Unassembled WGS sequence"/>
</dbReference>
<protein>
    <recommendedName>
        <fullName evidence="1">Reverse transcriptase Ty1/copia-type domain-containing protein</fullName>
    </recommendedName>
</protein>
<gene>
    <name evidence="2" type="ORF">KFK09_003794</name>
</gene>
<dbReference type="AlphaFoldDB" id="A0A8T3C3J6"/>
<dbReference type="SUPFAM" id="SSF56672">
    <property type="entry name" value="DNA/RNA polymerases"/>
    <property type="match status" value="1"/>
</dbReference>
<dbReference type="InterPro" id="IPR013103">
    <property type="entry name" value="RVT_2"/>
</dbReference>
<keyword evidence="3" id="KW-1185">Reference proteome</keyword>
<proteinExistence type="predicted"/>
<evidence type="ECO:0000313" key="3">
    <source>
        <dbReference type="Proteomes" id="UP000829196"/>
    </source>
</evidence>
<evidence type="ECO:0000313" key="2">
    <source>
        <dbReference type="EMBL" id="KAI0524425.1"/>
    </source>
</evidence>
<comment type="caution">
    <text evidence="2">The sequence shown here is derived from an EMBL/GenBank/DDBJ whole genome shotgun (WGS) entry which is preliminary data.</text>
</comment>
<accession>A0A8T3C3J6</accession>